<evidence type="ECO:0000256" key="4">
    <source>
        <dbReference type="ARBA" id="ARBA00022597"/>
    </source>
</evidence>
<dbReference type="InterPro" id="IPR003439">
    <property type="entry name" value="ABC_transporter-like_ATP-bd"/>
</dbReference>
<sequence length="849" mass="90106">MNAPSPGPVVLEARNISKSFPGVKALDGVDLTLRAGEVHALTGENGSGKSTLSRVVAGLLQPDAGQLFIDGKEVALADPADAIRRGIVMISQELTLAPTLSVAENIFMGRLPRTRLGAIDWRRLEHDAIAALDRLGVHVSPNARVSELGLELQQEVEIARALSSDARVLILDEATSSLSESATRRLLDLVVQERDKGMSVLMITHRMPEIYAVASVSTVLRDGKLISTVPIPATPEDKLVELMVGREIEDYYAKRHIEAGETVVEIENLASHDAGIAPVSINVKRGEILGIAGLAGSGKSEFAQALGGAVGATGRVTVAGRAVVLGNPARAIAAGIGYVPDDRKGAAILPVRNISENFALAWMDRLSRRGFVSLRRQSRDVSAAIRDYGVATSGPDVLISTLSGGNQQKVVLGRTFERAPDVLVLNEPTRGVDVGAKSEIYRMLQDAAEQGAAVIVVSSELPEILGIADRIGVFFEGRLAAEFDRAEFTEEVIAHCAVTGDRRARPQSRNDHDRHHPNPAPPSQTVRRRNLAAKPLCRCIGQPDRDLDLPLPLPAGLSDLAKPDEHRQIEQRCLHPGPGRDLRGDLGHGGSVFRFRHHSGSNGVRTAADQRHPLPLAIFGALLAGGLLGAFNGYLVSYAKISFFVVTLGTLSVFQSGALIMNDGGSYSVFSQPTFKALNTFVNGNLGPVPIILIFDAVLFLIAGGVLRYTSFGRALYAIGANPEAARLNGINVRRVLFTVFVISGMTAGLASVVQVGRLTVASPEVDLNLLLTVLAAVLIGGTAMTGGEGGVLGTLIGMLFLGVVQNGLTLTGVSSFWQGTLSGGILIFSVWLGGVRGMLRSRRQAKLT</sequence>
<keyword evidence="10 12" id="KW-0472">Membrane</keyword>
<feature type="transmembrane region" description="Helical" evidence="12">
    <location>
        <begin position="817"/>
        <end position="840"/>
    </location>
</feature>
<evidence type="ECO:0000256" key="8">
    <source>
        <dbReference type="ARBA" id="ARBA00022840"/>
    </source>
</evidence>
<dbReference type="PANTHER" id="PTHR43790">
    <property type="entry name" value="CARBOHYDRATE TRANSPORT ATP-BINDING PROTEIN MG119-RELATED"/>
    <property type="match status" value="1"/>
</dbReference>
<keyword evidence="9 12" id="KW-1133">Transmembrane helix</keyword>
<feature type="transmembrane region" description="Helical" evidence="12">
    <location>
        <begin position="641"/>
        <end position="661"/>
    </location>
</feature>
<keyword evidence="6" id="KW-0677">Repeat</keyword>
<feature type="transmembrane region" description="Helical" evidence="12">
    <location>
        <begin position="768"/>
        <end position="785"/>
    </location>
</feature>
<reference evidence="15" key="1">
    <citation type="journal article" date="2019" name="Int. J. Syst. Evol. Microbiol.">
        <title>The Global Catalogue of Microorganisms (GCM) 10K type strain sequencing project: providing services to taxonomists for standard genome sequencing and annotation.</title>
        <authorList>
            <consortium name="The Broad Institute Genomics Platform"/>
            <consortium name="The Broad Institute Genome Sequencing Center for Infectious Disease"/>
            <person name="Wu L."/>
            <person name="Ma J."/>
        </authorList>
    </citation>
    <scope>NUCLEOTIDE SEQUENCE [LARGE SCALE GENOMIC DNA]</scope>
    <source>
        <strain evidence="15">CCUG 66188</strain>
    </source>
</reference>
<dbReference type="GO" id="GO:0005524">
    <property type="term" value="F:ATP binding"/>
    <property type="evidence" value="ECO:0007669"/>
    <property type="project" value="UniProtKB-KW"/>
</dbReference>
<dbReference type="InterPro" id="IPR027417">
    <property type="entry name" value="P-loop_NTPase"/>
</dbReference>
<feature type="domain" description="ABC transporter" evidence="13">
    <location>
        <begin position="261"/>
        <end position="501"/>
    </location>
</feature>
<feature type="transmembrane region" description="Helical" evidence="12">
    <location>
        <begin position="792"/>
        <end position="811"/>
    </location>
</feature>
<keyword evidence="7" id="KW-0547">Nucleotide-binding</keyword>
<evidence type="ECO:0000256" key="7">
    <source>
        <dbReference type="ARBA" id="ARBA00022741"/>
    </source>
</evidence>
<keyword evidence="2" id="KW-0813">Transport</keyword>
<evidence type="ECO:0000256" key="10">
    <source>
        <dbReference type="ARBA" id="ARBA00023136"/>
    </source>
</evidence>
<feature type="transmembrane region" description="Helical" evidence="12">
    <location>
        <begin position="689"/>
        <end position="707"/>
    </location>
</feature>
<keyword evidence="3" id="KW-1003">Cell membrane</keyword>
<gene>
    <name evidence="14" type="ORF">ACFQFQ_27185</name>
</gene>
<dbReference type="PANTHER" id="PTHR43790:SF9">
    <property type="entry name" value="GALACTOFURANOSE TRANSPORTER ATP-BINDING PROTEIN YTFR"/>
    <property type="match status" value="1"/>
</dbReference>
<proteinExistence type="predicted"/>
<feature type="transmembrane region" description="Helical" evidence="12">
    <location>
        <begin position="736"/>
        <end position="756"/>
    </location>
</feature>
<evidence type="ECO:0000256" key="9">
    <source>
        <dbReference type="ARBA" id="ARBA00022989"/>
    </source>
</evidence>
<evidence type="ECO:0000256" key="5">
    <source>
        <dbReference type="ARBA" id="ARBA00022692"/>
    </source>
</evidence>
<comment type="caution">
    <text evidence="14">The sequence shown here is derived from an EMBL/GenBank/DDBJ whole genome shotgun (WGS) entry which is preliminary data.</text>
</comment>
<name>A0ABW2BC95_9RHOB</name>
<keyword evidence="15" id="KW-1185">Reference proteome</keyword>
<evidence type="ECO:0000313" key="15">
    <source>
        <dbReference type="Proteomes" id="UP001596353"/>
    </source>
</evidence>
<dbReference type="Proteomes" id="UP001596353">
    <property type="component" value="Unassembled WGS sequence"/>
</dbReference>
<feature type="compositionally biased region" description="Basic and acidic residues" evidence="11">
    <location>
        <begin position="500"/>
        <end position="516"/>
    </location>
</feature>
<organism evidence="14 15">
    <name type="scientific">Sulfitobacter porphyrae</name>
    <dbReference type="NCBI Taxonomy" id="1246864"/>
    <lineage>
        <taxon>Bacteria</taxon>
        <taxon>Pseudomonadati</taxon>
        <taxon>Pseudomonadota</taxon>
        <taxon>Alphaproteobacteria</taxon>
        <taxon>Rhodobacterales</taxon>
        <taxon>Roseobacteraceae</taxon>
        <taxon>Sulfitobacter</taxon>
    </lineage>
</organism>
<dbReference type="Pfam" id="PF00005">
    <property type="entry name" value="ABC_tran"/>
    <property type="match status" value="2"/>
</dbReference>
<protein>
    <submittedName>
        <fullName evidence="14">ATP-binding cassette domain-containing protein</fullName>
    </submittedName>
</protein>
<evidence type="ECO:0000256" key="1">
    <source>
        <dbReference type="ARBA" id="ARBA00004651"/>
    </source>
</evidence>
<feature type="region of interest" description="Disordered" evidence="11">
    <location>
        <begin position="499"/>
        <end position="528"/>
    </location>
</feature>
<dbReference type="Pfam" id="PF02653">
    <property type="entry name" value="BPD_transp_2"/>
    <property type="match status" value="1"/>
</dbReference>
<dbReference type="PROSITE" id="PS50893">
    <property type="entry name" value="ABC_TRANSPORTER_2"/>
    <property type="match status" value="2"/>
</dbReference>
<dbReference type="SUPFAM" id="SSF52540">
    <property type="entry name" value="P-loop containing nucleoside triphosphate hydrolases"/>
    <property type="match status" value="2"/>
</dbReference>
<dbReference type="InterPro" id="IPR001851">
    <property type="entry name" value="ABC_transp_permease"/>
</dbReference>
<keyword evidence="5 12" id="KW-0812">Transmembrane</keyword>
<feature type="transmembrane region" description="Helical" evidence="12">
    <location>
        <begin position="614"/>
        <end position="634"/>
    </location>
</feature>
<evidence type="ECO:0000259" key="13">
    <source>
        <dbReference type="PROSITE" id="PS50893"/>
    </source>
</evidence>
<accession>A0ABW2BC95</accession>
<keyword evidence="8 14" id="KW-0067">ATP-binding</keyword>
<evidence type="ECO:0000256" key="12">
    <source>
        <dbReference type="SAM" id="Phobius"/>
    </source>
</evidence>
<dbReference type="CDD" id="cd06579">
    <property type="entry name" value="TM_PBP1_transp_AraH_like"/>
    <property type="match status" value="1"/>
</dbReference>
<evidence type="ECO:0000256" key="11">
    <source>
        <dbReference type="SAM" id="MobiDB-lite"/>
    </source>
</evidence>
<dbReference type="EMBL" id="JBHSWG010000004">
    <property type="protein sequence ID" value="MFC6762383.1"/>
    <property type="molecule type" value="Genomic_DNA"/>
</dbReference>
<dbReference type="CDD" id="cd03216">
    <property type="entry name" value="ABC_Carb_Monos_I"/>
    <property type="match status" value="1"/>
</dbReference>
<comment type="subcellular location">
    <subcellularLocation>
        <location evidence="1">Cell membrane</location>
        <topology evidence="1">Multi-pass membrane protein</topology>
    </subcellularLocation>
</comment>
<evidence type="ECO:0000256" key="3">
    <source>
        <dbReference type="ARBA" id="ARBA00022475"/>
    </source>
</evidence>
<dbReference type="Gene3D" id="3.40.50.300">
    <property type="entry name" value="P-loop containing nucleotide triphosphate hydrolases"/>
    <property type="match status" value="2"/>
</dbReference>
<evidence type="ECO:0000256" key="6">
    <source>
        <dbReference type="ARBA" id="ARBA00022737"/>
    </source>
</evidence>
<dbReference type="InterPro" id="IPR050107">
    <property type="entry name" value="ABC_carbohydrate_import_ATPase"/>
</dbReference>
<feature type="domain" description="ABC transporter" evidence="13">
    <location>
        <begin position="11"/>
        <end position="247"/>
    </location>
</feature>
<evidence type="ECO:0000313" key="14">
    <source>
        <dbReference type="EMBL" id="MFC6762383.1"/>
    </source>
</evidence>
<dbReference type="SMART" id="SM00382">
    <property type="entry name" value="AAA"/>
    <property type="match status" value="2"/>
</dbReference>
<dbReference type="PROSITE" id="PS00211">
    <property type="entry name" value="ABC_TRANSPORTER_1"/>
    <property type="match status" value="1"/>
</dbReference>
<dbReference type="CDD" id="cd03215">
    <property type="entry name" value="ABC_Carb_Monos_II"/>
    <property type="match status" value="1"/>
</dbReference>
<evidence type="ECO:0000256" key="2">
    <source>
        <dbReference type="ARBA" id="ARBA00022448"/>
    </source>
</evidence>
<dbReference type="InterPro" id="IPR017871">
    <property type="entry name" value="ABC_transporter-like_CS"/>
</dbReference>
<dbReference type="InterPro" id="IPR003593">
    <property type="entry name" value="AAA+_ATPase"/>
</dbReference>
<keyword evidence="4" id="KW-0762">Sugar transport</keyword>